<comment type="caution">
    <text evidence="1">The sequence shown here is derived from an EMBL/GenBank/DDBJ whole genome shotgun (WGS) entry which is preliminary data.</text>
</comment>
<sequence>MIPTPIKHKIQVIRKQLADFSFNGVVFVGYKYIINASYPVKINWLKGIFPLFFEDLNLRE</sequence>
<proteinExistence type="predicted"/>
<accession>A0A2S7SZG6</accession>
<evidence type="ECO:0000313" key="1">
    <source>
        <dbReference type="EMBL" id="PQJ12343.1"/>
    </source>
</evidence>
<reference evidence="1 2" key="1">
    <citation type="submission" date="2018-01" db="EMBL/GenBank/DDBJ databases">
        <title>A novel member of the phylum Bacteroidetes isolated from glacier ice.</title>
        <authorList>
            <person name="Liu Q."/>
            <person name="Xin Y.-H."/>
        </authorList>
    </citation>
    <scope>NUCLEOTIDE SEQUENCE [LARGE SCALE GENOMIC DNA]</scope>
    <source>
        <strain evidence="1 2">RB1R16</strain>
    </source>
</reference>
<name>A0A2S7SZG6_9BACT</name>
<dbReference type="AlphaFoldDB" id="A0A2S7SZG6"/>
<protein>
    <submittedName>
        <fullName evidence="1">Uncharacterized protein</fullName>
    </submittedName>
</protein>
<dbReference type="EMBL" id="PPSL01000001">
    <property type="protein sequence ID" value="PQJ12343.1"/>
    <property type="molecule type" value="Genomic_DNA"/>
</dbReference>
<organism evidence="1 2">
    <name type="scientific">Flavipsychrobacter stenotrophus</name>
    <dbReference type="NCBI Taxonomy" id="2077091"/>
    <lineage>
        <taxon>Bacteria</taxon>
        <taxon>Pseudomonadati</taxon>
        <taxon>Bacteroidota</taxon>
        <taxon>Chitinophagia</taxon>
        <taxon>Chitinophagales</taxon>
        <taxon>Chitinophagaceae</taxon>
        <taxon>Flavipsychrobacter</taxon>
    </lineage>
</organism>
<gene>
    <name evidence="1" type="ORF">CJD36_000895</name>
</gene>
<dbReference type="Proteomes" id="UP000239872">
    <property type="component" value="Unassembled WGS sequence"/>
</dbReference>
<evidence type="ECO:0000313" key="2">
    <source>
        <dbReference type="Proteomes" id="UP000239872"/>
    </source>
</evidence>
<keyword evidence="2" id="KW-1185">Reference proteome</keyword>